<feature type="region of interest" description="Disordered" evidence="1">
    <location>
        <begin position="38"/>
        <end position="58"/>
    </location>
</feature>
<feature type="compositionally biased region" description="Acidic residues" evidence="1">
    <location>
        <begin position="294"/>
        <end position="313"/>
    </location>
</feature>
<reference evidence="3" key="1">
    <citation type="submission" date="2021-03" db="EMBL/GenBank/DDBJ databases">
        <title>Revisited historic fungal species revealed as producer of novel bioactive compounds through whole genome sequencing and comparative genomics.</title>
        <authorList>
            <person name="Vignolle G.A."/>
            <person name="Hochenegger N."/>
            <person name="Mach R.L."/>
            <person name="Mach-Aigner A.R."/>
            <person name="Javad Rahimi M."/>
            <person name="Salim K.A."/>
            <person name="Chan C.M."/>
            <person name="Lim L.B.L."/>
            <person name="Cai F."/>
            <person name="Druzhinina I.S."/>
            <person name="U'Ren J.M."/>
            <person name="Derntl C."/>
        </authorList>
    </citation>
    <scope>NUCLEOTIDE SEQUENCE</scope>
    <source>
        <strain evidence="3">TUCIM 5799</strain>
    </source>
</reference>
<evidence type="ECO:0000313" key="3">
    <source>
        <dbReference type="EMBL" id="KAI1881746.1"/>
    </source>
</evidence>
<feature type="compositionally biased region" description="Acidic residues" evidence="1">
    <location>
        <begin position="176"/>
        <end position="187"/>
    </location>
</feature>
<organism evidence="3 4">
    <name type="scientific">Neoarthrinium moseri</name>
    <dbReference type="NCBI Taxonomy" id="1658444"/>
    <lineage>
        <taxon>Eukaryota</taxon>
        <taxon>Fungi</taxon>
        <taxon>Dikarya</taxon>
        <taxon>Ascomycota</taxon>
        <taxon>Pezizomycotina</taxon>
        <taxon>Sordariomycetes</taxon>
        <taxon>Xylariomycetidae</taxon>
        <taxon>Amphisphaeriales</taxon>
        <taxon>Apiosporaceae</taxon>
        <taxon>Neoarthrinium</taxon>
    </lineage>
</organism>
<protein>
    <recommendedName>
        <fullName evidence="2">Transcription elongation factor Eaf N-terminal domain-containing protein</fullName>
    </recommendedName>
</protein>
<accession>A0A9Q0AVQ5</accession>
<evidence type="ECO:0000313" key="4">
    <source>
        <dbReference type="Proteomes" id="UP000829685"/>
    </source>
</evidence>
<dbReference type="Pfam" id="PF09816">
    <property type="entry name" value="EAF"/>
    <property type="match status" value="1"/>
</dbReference>
<proteinExistence type="predicted"/>
<feature type="compositionally biased region" description="Acidic residues" evidence="1">
    <location>
        <begin position="271"/>
        <end position="283"/>
    </location>
</feature>
<comment type="caution">
    <text evidence="3">The sequence shown here is derived from an EMBL/GenBank/DDBJ whole genome shotgun (WGS) entry which is preliminary data.</text>
</comment>
<feature type="compositionally biased region" description="Basic and acidic residues" evidence="1">
    <location>
        <begin position="39"/>
        <end position="49"/>
    </location>
</feature>
<feature type="region of interest" description="Disordered" evidence="1">
    <location>
        <begin position="127"/>
        <end position="329"/>
    </location>
</feature>
<feature type="compositionally biased region" description="Basic and acidic residues" evidence="1">
    <location>
        <begin position="148"/>
        <end position="162"/>
    </location>
</feature>
<dbReference type="AlphaFoldDB" id="A0A9Q0AVQ5"/>
<feature type="compositionally biased region" description="Acidic residues" evidence="1">
    <location>
        <begin position="220"/>
        <end position="236"/>
    </location>
</feature>
<name>A0A9Q0AVQ5_9PEZI</name>
<dbReference type="OrthoDB" id="125903at2759"/>
<dbReference type="InterPro" id="IPR019194">
    <property type="entry name" value="Tscrpt_elong_fac_Eaf_N"/>
</dbReference>
<dbReference type="Proteomes" id="UP000829685">
    <property type="component" value="Unassembled WGS sequence"/>
</dbReference>
<keyword evidence="4" id="KW-1185">Reference proteome</keyword>
<feature type="compositionally biased region" description="Polar residues" evidence="1">
    <location>
        <begin position="130"/>
        <end position="146"/>
    </location>
</feature>
<gene>
    <name evidence="3" type="ORF">JX265_000572</name>
</gene>
<evidence type="ECO:0000259" key="2">
    <source>
        <dbReference type="Pfam" id="PF09816"/>
    </source>
</evidence>
<dbReference type="EMBL" id="JAFIMR010000001">
    <property type="protein sequence ID" value="KAI1881746.1"/>
    <property type="molecule type" value="Genomic_DNA"/>
</dbReference>
<feature type="domain" description="Transcription elongation factor Eaf N-terminal" evidence="2">
    <location>
        <begin position="15"/>
        <end position="113"/>
    </location>
</feature>
<evidence type="ECO:0000256" key="1">
    <source>
        <dbReference type="SAM" id="MobiDB-lite"/>
    </source>
</evidence>
<sequence>MAAAGMVDPTKVGRYPVILSDALLGKKSSEVYTGVRYNHKPDTPPEHARLKPSASSKAFDLTYQEQGGNGAYKYRGSRTSDNGKYVLIFDPRREAFVLHKVDSTFNMNLTQTPDNKDAESLKREYPHLKNSGTESSTGKPKSNAKSQGAKESKTSRKKKEESPPAPVSKKRTPASDVEESSDDDGGLDIEFPGGDPSGANRDFSPAFPPRRFSEFVAQADGEDDDADGEDDDDDMSEEHFKLPSPLNYQATTTKAPEPINDIQNQTISLTFDDDSESEEDEEPQPPPQPQQEAEPAEELEQDDMDVDELEAELAAEFGAQSESDVSEED</sequence>